<dbReference type="InterPro" id="IPR019874">
    <property type="entry name" value="RF_methyltr_PrmC"/>
</dbReference>
<evidence type="ECO:0000259" key="7">
    <source>
        <dbReference type="Pfam" id="PF17827"/>
    </source>
</evidence>
<dbReference type="RefSeq" id="WP_061496274.1">
    <property type="nucleotide sequence ID" value="NZ_CP010951.1"/>
</dbReference>
<evidence type="ECO:0000313" key="8">
    <source>
        <dbReference type="EMBL" id="AMO22139.1"/>
    </source>
</evidence>
<proteinExistence type="inferred from homology"/>
<accession>A0A127JQB7</accession>
<dbReference type="NCBIfam" id="TIGR00536">
    <property type="entry name" value="hemK_fam"/>
    <property type="match status" value="1"/>
</dbReference>
<feature type="binding site" evidence="5">
    <location>
        <position position="167"/>
    </location>
    <ligand>
        <name>S-adenosyl-L-methionine</name>
        <dbReference type="ChEBI" id="CHEBI:59789"/>
    </ligand>
</feature>
<dbReference type="CDD" id="cd02440">
    <property type="entry name" value="AdoMet_MTases"/>
    <property type="match status" value="1"/>
</dbReference>
<feature type="domain" description="Release factor glutamine methyltransferase N-terminal" evidence="7">
    <location>
        <begin position="10"/>
        <end position="72"/>
    </location>
</feature>
<evidence type="ECO:0000256" key="3">
    <source>
        <dbReference type="ARBA" id="ARBA00022691"/>
    </source>
</evidence>
<dbReference type="Gene3D" id="1.10.8.10">
    <property type="entry name" value="DNA helicase RuvA subunit, C-terminal domain"/>
    <property type="match status" value="1"/>
</dbReference>
<dbReference type="InterPro" id="IPR040758">
    <property type="entry name" value="PrmC_N"/>
</dbReference>
<dbReference type="EC" id="2.1.1.297" evidence="5"/>
<evidence type="ECO:0000256" key="5">
    <source>
        <dbReference type="HAMAP-Rule" id="MF_02126"/>
    </source>
</evidence>
<keyword evidence="2 5" id="KW-0808">Transferase</keyword>
<dbReference type="Proteomes" id="UP000070433">
    <property type="component" value="Chromosome"/>
</dbReference>
<dbReference type="SUPFAM" id="SSF53335">
    <property type="entry name" value="S-adenosyl-L-methionine-dependent methyltransferases"/>
    <property type="match status" value="1"/>
</dbReference>
<dbReference type="InterPro" id="IPR050320">
    <property type="entry name" value="N5-glutamine_MTase"/>
</dbReference>
<dbReference type="PANTHER" id="PTHR18895:SF74">
    <property type="entry name" value="MTRF1L RELEASE FACTOR GLUTAMINE METHYLTRANSFERASE"/>
    <property type="match status" value="1"/>
</dbReference>
<name>A0A127JQB7_9BURK</name>
<dbReference type="PANTHER" id="PTHR18895">
    <property type="entry name" value="HEMK METHYLTRANSFERASE"/>
    <property type="match status" value="1"/>
</dbReference>
<comment type="similarity">
    <text evidence="5">Belongs to the protein N5-glutamine methyltransferase family. PrmC subfamily.</text>
</comment>
<dbReference type="FunFam" id="3.40.50.150:FF:000053">
    <property type="entry name" value="Release factor glutamine methyltransferase"/>
    <property type="match status" value="1"/>
</dbReference>
<feature type="binding site" evidence="5">
    <location>
        <begin position="181"/>
        <end position="184"/>
    </location>
    <ligand>
        <name>substrate</name>
    </ligand>
</feature>
<dbReference type="OrthoDB" id="9800643at2"/>
<dbReference type="Gene3D" id="3.40.50.150">
    <property type="entry name" value="Vaccinia Virus protein VP39"/>
    <property type="match status" value="1"/>
</dbReference>
<dbReference type="HAMAP" id="MF_02126">
    <property type="entry name" value="RF_methyltr_PrmC"/>
    <property type="match status" value="1"/>
</dbReference>
<dbReference type="GO" id="GO:0102559">
    <property type="term" value="F:peptide chain release factor N(5)-glutamine methyltransferase activity"/>
    <property type="evidence" value="ECO:0007669"/>
    <property type="project" value="UniProtKB-EC"/>
</dbReference>
<feature type="binding site" evidence="5">
    <location>
        <position position="140"/>
    </location>
    <ligand>
        <name>S-adenosyl-L-methionine</name>
        <dbReference type="ChEBI" id="CHEBI:59789"/>
    </ligand>
</feature>
<comment type="catalytic activity">
    <reaction evidence="4 5">
        <text>L-glutaminyl-[peptide chain release factor] + S-adenosyl-L-methionine = N(5)-methyl-L-glutaminyl-[peptide chain release factor] + S-adenosyl-L-homocysteine + H(+)</text>
        <dbReference type="Rhea" id="RHEA:42896"/>
        <dbReference type="Rhea" id="RHEA-COMP:10271"/>
        <dbReference type="Rhea" id="RHEA-COMP:10272"/>
        <dbReference type="ChEBI" id="CHEBI:15378"/>
        <dbReference type="ChEBI" id="CHEBI:30011"/>
        <dbReference type="ChEBI" id="CHEBI:57856"/>
        <dbReference type="ChEBI" id="CHEBI:59789"/>
        <dbReference type="ChEBI" id="CHEBI:61891"/>
        <dbReference type="EC" id="2.1.1.297"/>
    </reaction>
</comment>
<dbReference type="InterPro" id="IPR029063">
    <property type="entry name" value="SAM-dependent_MTases_sf"/>
</dbReference>
<keyword evidence="9" id="KW-1185">Reference proteome</keyword>
<keyword evidence="1 5" id="KW-0489">Methyltransferase</keyword>
<evidence type="ECO:0000256" key="4">
    <source>
        <dbReference type="ARBA" id="ARBA00048391"/>
    </source>
</evidence>
<protein>
    <recommendedName>
        <fullName evidence="5">Release factor glutamine methyltransferase</fullName>
        <shortName evidence="5">RF MTase</shortName>
        <ecNumber evidence="5">2.1.1.297</ecNumber>
    </recommendedName>
    <alternativeName>
        <fullName evidence="5">N5-glutamine methyltransferase PrmC</fullName>
    </alternativeName>
    <alternativeName>
        <fullName evidence="5">Protein-(glutamine-N5) MTase PrmC</fullName>
    </alternativeName>
    <alternativeName>
        <fullName evidence="5">Protein-glutamine N-methyltransferase PrmC</fullName>
    </alternativeName>
</protein>
<dbReference type="Pfam" id="PF05175">
    <property type="entry name" value="MTS"/>
    <property type="match status" value="1"/>
</dbReference>
<dbReference type="InterPro" id="IPR007848">
    <property type="entry name" value="Small_mtfrase_dom"/>
</dbReference>
<feature type="domain" description="Methyltransferase small" evidence="6">
    <location>
        <begin position="102"/>
        <end position="189"/>
    </location>
</feature>
<gene>
    <name evidence="5" type="primary">prmC</name>
    <name evidence="8" type="ORF">UC35_03620</name>
</gene>
<evidence type="ECO:0000256" key="2">
    <source>
        <dbReference type="ARBA" id="ARBA00022679"/>
    </source>
</evidence>
<organism evidence="8 9">
    <name type="scientific">Ramlibacter tataouinensis</name>
    <dbReference type="NCBI Taxonomy" id="94132"/>
    <lineage>
        <taxon>Bacteria</taxon>
        <taxon>Pseudomonadati</taxon>
        <taxon>Pseudomonadota</taxon>
        <taxon>Betaproteobacteria</taxon>
        <taxon>Burkholderiales</taxon>
        <taxon>Comamonadaceae</taxon>
        <taxon>Ramlibacter</taxon>
    </lineage>
</organism>
<evidence type="ECO:0000313" key="9">
    <source>
        <dbReference type="Proteomes" id="UP000070433"/>
    </source>
</evidence>
<dbReference type="Pfam" id="PF17827">
    <property type="entry name" value="PrmC_N"/>
    <property type="match status" value="1"/>
</dbReference>
<dbReference type="AlphaFoldDB" id="A0A127JQB7"/>
<dbReference type="PATRIC" id="fig|94132.3.peg.728"/>
<feature type="binding site" evidence="5">
    <location>
        <position position="181"/>
    </location>
    <ligand>
        <name>S-adenosyl-L-methionine</name>
        <dbReference type="ChEBI" id="CHEBI:59789"/>
    </ligand>
</feature>
<dbReference type="NCBIfam" id="TIGR03534">
    <property type="entry name" value="RF_mod_PrmC"/>
    <property type="match status" value="1"/>
</dbReference>
<reference evidence="8 9" key="1">
    <citation type="journal article" date="2014" name="Int. J. Syst. Evol. Microbiol.">
        <title>Ramlibacter solisilvae sp. nov., isolated from forest soil, and emended description of the genus Ramlibacter.</title>
        <authorList>
            <person name="Lee H.J."/>
            <person name="Lee S.H."/>
            <person name="Lee S.S."/>
            <person name="Lee J.S."/>
            <person name="Kim Y."/>
            <person name="Kim S.C."/>
            <person name="Jeon C.O."/>
        </authorList>
    </citation>
    <scope>NUCLEOTIDE SEQUENCE [LARGE SCALE GENOMIC DNA]</scope>
    <source>
        <strain evidence="8 9">5-10</strain>
    </source>
</reference>
<sequence>MTLVHALASAAALGLARLDAQLLLLEALGRPGSDRGWLLAHDTDEIEPAAAQRFRSLCERRAAGEPLAYIAGHKEFFGLSLQVDPRVLVPRPDTETLVEWALETIRSRAAPRVVDLGTGSGAIALAIKQHRADAAVSAVDASAGALEVAAANVRELGLEVGLRQGSWLEGVDGRFDLVVSNPPYVAEADPHLPALRHEPLDALAAGPDGLRDIRTIVAQAPARLNAGGWLLLEHGHDQAADVRALLQAAGFGQVASRRDLAGIERCSGGTWPESG</sequence>
<comment type="function">
    <text evidence="5">Methylates the class 1 translation termination release factors RF1/PrfA and RF2/PrfB on the glutamine residue of the universally conserved GGQ motif.</text>
</comment>
<dbReference type="PROSITE" id="PS00092">
    <property type="entry name" value="N6_MTASE"/>
    <property type="match status" value="1"/>
</dbReference>
<dbReference type="GO" id="GO:0003676">
    <property type="term" value="F:nucleic acid binding"/>
    <property type="evidence" value="ECO:0007669"/>
    <property type="project" value="InterPro"/>
</dbReference>
<dbReference type="EMBL" id="CP010951">
    <property type="protein sequence ID" value="AMO22139.1"/>
    <property type="molecule type" value="Genomic_DNA"/>
</dbReference>
<dbReference type="InterPro" id="IPR002052">
    <property type="entry name" value="DNA_methylase_N6_adenine_CS"/>
</dbReference>
<dbReference type="GO" id="GO:0032259">
    <property type="term" value="P:methylation"/>
    <property type="evidence" value="ECO:0007669"/>
    <property type="project" value="UniProtKB-KW"/>
</dbReference>
<evidence type="ECO:0000259" key="6">
    <source>
        <dbReference type="Pfam" id="PF05175"/>
    </source>
</evidence>
<feature type="binding site" evidence="5">
    <location>
        <begin position="117"/>
        <end position="121"/>
    </location>
    <ligand>
        <name>S-adenosyl-L-methionine</name>
        <dbReference type="ChEBI" id="CHEBI:59789"/>
    </ligand>
</feature>
<dbReference type="InterPro" id="IPR004556">
    <property type="entry name" value="HemK-like"/>
</dbReference>
<evidence type="ECO:0000256" key="1">
    <source>
        <dbReference type="ARBA" id="ARBA00022603"/>
    </source>
</evidence>
<keyword evidence="3 5" id="KW-0949">S-adenosyl-L-methionine</keyword>